<comment type="caution">
    <text evidence="4">The sequence shown here is derived from an EMBL/GenBank/DDBJ whole genome shotgun (WGS) entry which is preliminary data.</text>
</comment>
<sequence>MFIGGEWVDTDDHYDVINPATEEVNVTCAKATPAHVDAAVAAGKAAFESGEWRNTPPAERAALFDRVGQRVMARAEEFTVEGTKGTGMPLRLSGALGVGFPVGHVFHYAELIRKHEWVRPAPIGGAALQTGYIAKEPLGVTAGICPWNFPANFAMWKTLPSMAVGNSVVIKVDEKTPTFALELAAIFKEEGLPDGVLNVIVGDGPVVGEALVQHPDVALISFTGSTAVGRHVMEASAKHLKRVLLELGGKGPNIVLEDADLDIAVDGSIWAFCMHAGQACESGTRLLLPASIHDEFVERLVARMKTLKVGNPLDPATDIGPVMSAQQRERILGYIESGKAQGATVALGGDSPQGPGYEKGFWVNPTVFTNASNDMKISCEEIFGPVVSVIKYDTVDEAIQIANDTEYGLSAGIWTTDATKGLEIAQQLKAGSVWINDWHNINNDLPFGGYKQSGFGRELGPDALDEFTQDKAITIDLTNDLNKKFYGLVLSTPLGQE</sequence>
<dbReference type="Pfam" id="PF00171">
    <property type="entry name" value="Aldedh"/>
    <property type="match status" value="1"/>
</dbReference>
<gene>
    <name evidence="4" type="ORF">HH308_10420</name>
</gene>
<dbReference type="AlphaFoldDB" id="A0A848KSG9"/>
<keyword evidence="2" id="KW-0560">Oxidoreductase</keyword>
<dbReference type="SUPFAM" id="SSF53720">
    <property type="entry name" value="ALDH-like"/>
    <property type="match status" value="1"/>
</dbReference>
<evidence type="ECO:0000313" key="4">
    <source>
        <dbReference type="EMBL" id="NMO01626.1"/>
    </source>
</evidence>
<dbReference type="FunFam" id="3.40.605.10:FF:000026">
    <property type="entry name" value="Aldehyde dehydrogenase, putative"/>
    <property type="match status" value="1"/>
</dbReference>
<dbReference type="InterPro" id="IPR016163">
    <property type="entry name" value="Ald_DH_C"/>
</dbReference>
<dbReference type="EMBL" id="JABBNB010000009">
    <property type="protein sequence ID" value="NMO01626.1"/>
    <property type="molecule type" value="Genomic_DNA"/>
</dbReference>
<reference evidence="4 5" key="1">
    <citation type="submission" date="2020-04" db="EMBL/GenBank/DDBJ databases">
        <title>Gordonia sp. nov. TBRC 11910.</title>
        <authorList>
            <person name="Suriyachadkun C."/>
        </authorList>
    </citation>
    <scope>NUCLEOTIDE SEQUENCE [LARGE SCALE GENOMIC DNA]</scope>
    <source>
        <strain evidence="4 5">TBRC 11910</strain>
    </source>
</reference>
<dbReference type="InterPro" id="IPR015590">
    <property type="entry name" value="Aldehyde_DH_dom"/>
</dbReference>
<evidence type="ECO:0000256" key="2">
    <source>
        <dbReference type="ARBA" id="ARBA00023002"/>
    </source>
</evidence>
<evidence type="ECO:0000256" key="1">
    <source>
        <dbReference type="ARBA" id="ARBA00009986"/>
    </source>
</evidence>
<evidence type="ECO:0000259" key="3">
    <source>
        <dbReference type="Pfam" id="PF00171"/>
    </source>
</evidence>
<dbReference type="FunFam" id="3.40.309.10:FF:000012">
    <property type="entry name" value="Betaine aldehyde dehydrogenase"/>
    <property type="match status" value="1"/>
</dbReference>
<dbReference type="InterPro" id="IPR016162">
    <property type="entry name" value="Ald_DH_N"/>
</dbReference>
<evidence type="ECO:0000313" key="5">
    <source>
        <dbReference type="Proteomes" id="UP000550729"/>
    </source>
</evidence>
<dbReference type="InterPro" id="IPR016161">
    <property type="entry name" value="Ald_DH/histidinol_DH"/>
</dbReference>
<comment type="similarity">
    <text evidence="1">Belongs to the aldehyde dehydrogenase family.</text>
</comment>
<name>A0A848KSG9_9ACTN</name>
<organism evidence="4 5">
    <name type="scientific">Gordonia asplenii</name>
    <dbReference type="NCBI Taxonomy" id="2725283"/>
    <lineage>
        <taxon>Bacteria</taxon>
        <taxon>Bacillati</taxon>
        <taxon>Actinomycetota</taxon>
        <taxon>Actinomycetes</taxon>
        <taxon>Mycobacteriales</taxon>
        <taxon>Gordoniaceae</taxon>
        <taxon>Gordonia</taxon>
    </lineage>
</organism>
<feature type="domain" description="Aldehyde dehydrogenase" evidence="3">
    <location>
        <begin position="7"/>
        <end position="473"/>
    </location>
</feature>
<dbReference type="FunFam" id="3.40.605.10:FF:000007">
    <property type="entry name" value="NAD/NADP-dependent betaine aldehyde dehydrogenase"/>
    <property type="match status" value="1"/>
</dbReference>
<dbReference type="Gene3D" id="3.40.309.10">
    <property type="entry name" value="Aldehyde Dehydrogenase, Chain A, domain 2"/>
    <property type="match status" value="1"/>
</dbReference>
<accession>A0A848KSG9</accession>
<dbReference type="GO" id="GO:0016620">
    <property type="term" value="F:oxidoreductase activity, acting on the aldehyde or oxo group of donors, NAD or NADP as acceptor"/>
    <property type="evidence" value="ECO:0007669"/>
    <property type="project" value="InterPro"/>
</dbReference>
<dbReference type="PANTHER" id="PTHR11699">
    <property type="entry name" value="ALDEHYDE DEHYDROGENASE-RELATED"/>
    <property type="match status" value="1"/>
</dbReference>
<protein>
    <submittedName>
        <fullName evidence="4">Aldehyde dehydrogenase</fullName>
    </submittedName>
</protein>
<proteinExistence type="inferred from homology"/>
<keyword evidence="5" id="KW-1185">Reference proteome</keyword>
<dbReference type="Gene3D" id="3.40.605.10">
    <property type="entry name" value="Aldehyde Dehydrogenase, Chain A, domain 1"/>
    <property type="match status" value="1"/>
</dbReference>
<dbReference type="Proteomes" id="UP000550729">
    <property type="component" value="Unassembled WGS sequence"/>
</dbReference>